<dbReference type="PANTHER" id="PTHR30465">
    <property type="entry name" value="INNER MEMBRANE ABC TRANSPORTER"/>
    <property type="match status" value="1"/>
</dbReference>
<feature type="transmembrane region" description="Helical" evidence="7">
    <location>
        <begin position="214"/>
        <end position="235"/>
    </location>
</feature>
<keyword evidence="6 7" id="KW-0472">Membrane</keyword>
<evidence type="ECO:0000256" key="4">
    <source>
        <dbReference type="ARBA" id="ARBA00022692"/>
    </source>
</evidence>
<evidence type="ECO:0000259" key="8">
    <source>
        <dbReference type="PROSITE" id="PS50928"/>
    </source>
</evidence>
<dbReference type="PANTHER" id="PTHR30465:SF0">
    <property type="entry name" value="OLIGOPEPTIDE TRANSPORT SYSTEM PERMEASE PROTEIN APPB"/>
    <property type="match status" value="1"/>
</dbReference>
<evidence type="ECO:0000313" key="10">
    <source>
        <dbReference type="Proteomes" id="UP001059576"/>
    </source>
</evidence>
<keyword evidence="5 7" id="KW-1133">Transmembrane helix</keyword>
<sequence length="354" mass="39732">MEKNNNINNERLYSSFNKKTKVTNLVLYREEKKKAGFVSSLRHSVGASLFKKTLKMVAEFLIISWIVITITFFLINSVPGSSGLTSGLNEASKKAIEHRYGLDLPLFQRYLRYLVGIVRFDFGISLVMFPSVEINDFIWVKFGKSFLVGIFSVFLTLLVGIPLGIWIGKNPGGFLDNFSTVIISIISSIPSLVLALLLLFLGSKLNMPTMFDPANIITYILPGLALSMASTITYIKYLRTELNRELNSMHAKFAYLKGVSKSRFVWVHALKPALFPIATFFPGVVLGSFLGSLFIEKVYFISGSGSTMIDAIQSKDYNVVLFMIIMYSVLIILSYTLRDALYEVLDPRVRRGGK</sequence>
<dbReference type="SUPFAM" id="SSF161098">
    <property type="entry name" value="MetI-like"/>
    <property type="match status" value="1"/>
</dbReference>
<feature type="transmembrane region" description="Helical" evidence="7">
    <location>
        <begin position="316"/>
        <end position="337"/>
    </location>
</feature>
<proteinExistence type="inferred from homology"/>
<evidence type="ECO:0000256" key="1">
    <source>
        <dbReference type="ARBA" id="ARBA00004651"/>
    </source>
</evidence>
<name>A0ABY5J147_9BACT</name>
<dbReference type="Gene3D" id="1.10.3720.10">
    <property type="entry name" value="MetI-like"/>
    <property type="match status" value="1"/>
</dbReference>
<gene>
    <name evidence="9" type="ORF">NPA09_00105</name>
</gene>
<organism evidence="9 10">
    <name type="scientific">Mycoplasmopsis equigenitalium</name>
    <dbReference type="NCBI Taxonomy" id="114883"/>
    <lineage>
        <taxon>Bacteria</taxon>
        <taxon>Bacillati</taxon>
        <taxon>Mycoplasmatota</taxon>
        <taxon>Mycoplasmoidales</taxon>
        <taxon>Metamycoplasmataceae</taxon>
        <taxon>Mycoplasmopsis</taxon>
    </lineage>
</organism>
<accession>A0ABY5J147</accession>
<feature type="domain" description="ABC transmembrane type-1" evidence="8">
    <location>
        <begin position="142"/>
        <end position="338"/>
    </location>
</feature>
<protein>
    <submittedName>
        <fullName evidence="9">ABC transporter permease</fullName>
    </submittedName>
</protein>
<feature type="transmembrane region" description="Helical" evidence="7">
    <location>
        <begin position="56"/>
        <end position="75"/>
    </location>
</feature>
<dbReference type="Pfam" id="PF00528">
    <property type="entry name" value="BPD_transp_1"/>
    <property type="match status" value="1"/>
</dbReference>
<evidence type="ECO:0000256" key="7">
    <source>
        <dbReference type="RuleBase" id="RU363032"/>
    </source>
</evidence>
<dbReference type="CDD" id="cd06261">
    <property type="entry name" value="TM_PBP2"/>
    <property type="match status" value="1"/>
</dbReference>
<feature type="transmembrane region" description="Helical" evidence="7">
    <location>
        <begin position="180"/>
        <end position="202"/>
    </location>
</feature>
<keyword evidence="3" id="KW-1003">Cell membrane</keyword>
<evidence type="ECO:0000256" key="5">
    <source>
        <dbReference type="ARBA" id="ARBA00022989"/>
    </source>
</evidence>
<reference evidence="9" key="1">
    <citation type="submission" date="2022-07" db="EMBL/GenBank/DDBJ databases">
        <title>Complete genome of Mycoplasma equigenitalium type strain T37.</title>
        <authorList>
            <person name="Spergser J."/>
        </authorList>
    </citation>
    <scope>NUCLEOTIDE SEQUENCE</scope>
    <source>
        <strain evidence="9">T37</strain>
    </source>
</reference>
<comment type="subcellular location">
    <subcellularLocation>
        <location evidence="1 7">Cell membrane</location>
        <topology evidence="1 7">Multi-pass membrane protein</topology>
    </subcellularLocation>
</comment>
<dbReference type="RefSeq" id="WP_129722642.1">
    <property type="nucleotide sequence ID" value="NZ_CP101808.1"/>
</dbReference>
<evidence type="ECO:0000256" key="3">
    <source>
        <dbReference type="ARBA" id="ARBA00022475"/>
    </source>
</evidence>
<evidence type="ECO:0000256" key="2">
    <source>
        <dbReference type="ARBA" id="ARBA00022448"/>
    </source>
</evidence>
<dbReference type="InterPro" id="IPR035906">
    <property type="entry name" value="MetI-like_sf"/>
</dbReference>
<keyword evidence="2 7" id="KW-0813">Transport</keyword>
<dbReference type="InterPro" id="IPR000515">
    <property type="entry name" value="MetI-like"/>
</dbReference>
<dbReference type="EMBL" id="CP101808">
    <property type="protein sequence ID" value="UUD36973.1"/>
    <property type="molecule type" value="Genomic_DNA"/>
</dbReference>
<dbReference type="Proteomes" id="UP001059576">
    <property type="component" value="Chromosome"/>
</dbReference>
<feature type="transmembrane region" description="Helical" evidence="7">
    <location>
        <begin position="146"/>
        <end position="168"/>
    </location>
</feature>
<evidence type="ECO:0000256" key="6">
    <source>
        <dbReference type="ARBA" id="ARBA00023136"/>
    </source>
</evidence>
<comment type="similarity">
    <text evidence="7">Belongs to the binding-protein-dependent transport system permease family.</text>
</comment>
<keyword evidence="10" id="KW-1185">Reference proteome</keyword>
<evidence type="ECO:0000313" key="9">
    <source>
        <dbReference type="EMBL" id="UUD36973.1"/>
    </source>
</evidence>
<dbReference type="PROSITE" id="PS50928">
    <property type="entry name" value="ABC_TM1"/>
    <property type="match status" value="1"/>
</dbReference>
<feature type="transmembrane region" description="Helical" evidence="7">
    <location>
        <begin position="273"/>
        <end position="295"/>
    </location>
</feature>
<keyword evidence="4 7" id="KW-0812">Transmembrane</keyword>
<feature type="transmembrane region" description="Helical" evidence="7">
    <location>
        <begin position="110"/>
        <end position="134"/>
    </location>
</feature>